<protein>
    <recommendedName>
        <fullName evidence="5">ATPase</fullName>
    </recommendedName>
</protein>
<dbReference type="EMBL" id="LBHC01000001">
    <property type="protein sequence ID" value="KLE33633.1"/>
    <property type="molecule type" value="Genomic_DNA"/>
</dbReference>
<keyword evidence="1" id="KW-0175">Coiled coil</keyword>
<reference evidence="3 4" key="1">
    <citation type="submission" date="2015-04" db="EMBL/GenBank/DDBJ databases">
        <title>The draft genome sequence of Erythrobacr gangjinensis K7-2.</title>
        <authorList>
            <person name="Zhuang L."/>
            <person name="Liu Y."/>
            <person name="Shao Z."/>
        </authorList>
    </citation>
    <scope>NUCLEOTIDE SEQUENCE [LARGE SCALE GENOMIC DNA]</scope>
    <source>
        <strain evidence="3 4">K7-2</strain>
    </source>
</reference>
<feature type="coiled-coil region" evidence="1">
    <location>
        <begin position="577"/>
        <end position="611"/>
    </location>
</feature>
<dbReference type="PATRIC" id="fig|502682.8.peg.581"/>
<evidence type="ECO:0000313" key="3">
    <source>
        <dbReference type="EMBL" id="KLE33633.1"/>
    </source>
</evidence>
<accession>A0A0G9MWL5</accession>
<feature type="coiled-coil region" evidence="1">
    <location>
        <begin position="374"/>
        <end position="448"/>
    </location>
</feature>
<name>A0A0G9MWL5_9SPHN</name>
<feature type="coiled-coil region" evidence="1">
    <location>
        <begin position="658"/>
        <end position="721"/>
    </location>
</feature>
<evidence type="ECO:0000313" key="4">
    <source>
        <dbReference type="Proteomes" id="UP000053070"/>
    </source>
</evidence>
<dbReference type="STRING" id="502682.BMF35_a1990"/>
<keyword evidence="2" id="KW-0472">Membrane</keyword>
<organism evidence="3 4">
    <name type="scientific">Aurantiacibacter gangjinensis</name>
    <dbReference type="NCBI Taxonomy" id="502682"/>
    <lineage>
        <taxon>Bacteria</taxon>
        <taxon>Pseudomonadati</taxon>
        <taxon>Pseudomonadota</taxon>
        <taxon>Alphaproteobacteria</taxon>
        <taxon>Sphingomonadales</taxon>
        <taxon>Erythrobacteraceae</taxon>
        <taxon>Aurantiacibacter</taxon>
    </lineage>
</organism>
<keyword evidence="2" id="KW-1133">Transmembrane helix</keyword>
<feature type="transmembrane region" description="Helical" evidence="2">
    <location>
        <begin position="79"/>
        <end position="97"/>
    </location>
</feature>
<keyword evidence="2" id="KW-0812">Transmembrane</keyword>
<evidence type="ECO:0000256" key="2">
    <source>
        <dbReference type="SAM" id="Phobius"/>
    </source>
</evidence>
<proteinExistence type="predicted"/>
<sequence length="843" mass="93792">MSGETVYNTDLSQSDDAYELQAEEEYHEAYDDEAPASPRATWLAPAFTILLALAWTGFFGWVNHQAMLAGAAPAQWVDWIVQWSVPMVLLIGLYLLVMRNSRREANRFTDAARALSTESAQLEARLLTVNRELALARDFIASQSNDLEALGRLATERLSTNADKLQSLIRDNTAQVEAIGHVSDNAVVNMETLREQLPVLTNAARDMSNQVGNAGNSAQRQIDELLAAFERLGALEAASEERVSGINEAISTTLGDFNSQINAIGDLTEQRFSHLRTTNEQFRSDLESSEERVFDAIAARSEALSQQLAKDAEAMREREAQAAAAMRERIVTLRLEGERLVSAIDGGQSDASKRWGDAITGLENRMKEVLEGVIKLDEAATENARKRLVALNEEAQRVDQRLASSMNTFEDDFAMRRERNREREAEAIETLEAQIAEFDARIAQRKEDHLVHIAALAEREEALAERLTTLDTDMAALGANAENASGRMSEAAQLLTDRLTQSRGTMEESDALLGKLTDDSVRLLELIRATAEHSQGDLAESVGTAETRLTGFAEKTSQLREDIADAEQRSANIVVQLASVHEKRGSTNEELAELEQRLGRLLEESEQIAHRTSNELTSGIEALTEASRNVLANLRTEQTGAVEEIARDICEQSREQIVRALRAEAEKAITELEDITMRSQRSGQDTAAMLRDQMDRVAELAGNLEQRVEHARERAEEQVDNDFSRRSALITEALNSTAIDISKVFENDIGDVEWANYLRGDRGIFTRRAVRLLDKQDARKISEIYSEDGEFRDVVNRYIHDFEAMLRGILSTRDGNAIAVTLLSSDMGKLYVALAQGIERLRN</sequence>
<evidence type="ECO:0008006" key="5">
    <source>
        <dbReference type="Google" id="ProtNLM"/>
    </source>
</evidence>
<dbReference type="AlphaFoldDB" id="A0A0G9MWL5"/>
<dbReference type="Proteomes" id="UP000053070">
    <property type="component" value="Unassembled WGS sequence"/>
</dbReference>
<comment type="caution">
    <text evidence="3">The sequence shown here is derived from an EMBL/GenBank/DDBJ whole genome shotgun (WGS) entry which is preliminary data.</text>
</comment>
<evidence type="ECO:0000256" key="1">
    <source>
        <dbReference type="SAM" id="Coils"/>
    </source>
</evidence>
<keyword evidence="4" id="KW-1185">Reference proteome</keyword>
<feature type="transmembrane region" description="Helical" evidence="2">
    <location>
        <begin position="40"/>
        <end position="59"/>
    </location>
</feature>
<gene>
    <name evidence="3" type="ORF">AAW01_02860</name>
</gene>